<proteinExistence type="predicted"/>
<name>A0A9P5NBI3_GYMJU</name>
<dbReference type="InterPro" id="IPR008271">
    <property type="entry name" value="Ser/Thr_kinase_AS"/>
</dbReference>
<organism evidence="1 2">
    <name type="scientific">Gymnopilus junonius</name>
    <name type="common">Spectacular rustgill mushroom</name>
    <name type="synonym">Gymnopilus spectabilis subsp. junonius</name>
    <dbReference type="NCBI Taxonomy" id="109634"/>
    <lineage>
        <taxon>Eukaryota</taxon>
        <taxon>Fungi</taxon>
        <taxon>Dikarya</taxon>
        <taxon>Basidiomycota</taxon>
        <taxon>Agaricomycotina</taxon>
        <taxon>Agaricomycetes</taxon>
        <taxon>Agaricomycetidae</taxon>
        <taxon>Agaricales</taxon>
        <taxon>Agaricineae</taxon>
        <taxon>Hymenogastraceae</taxon>
        <taxon>Gymnopilus</taxon>
    </lineage>
</organism>
<evidence type="ECO:0000313" key="1">
    <source>
        <dbReference type="EMBL" id="KAF8880333.1"/>
    </source>
</evidence>
<gene>
    <name evidence="1" type="ORF">CPB84DRAFT_1792584</name>
</gene>
<protein>
    <recommendedName>
        <fullName evidence="3">Protein kinase domain-containing protein</fullName>
    </recommendedName>
</protein>
<dbReference type="Proteomes" id="UP000724874">
    <property type="component" value="Unassembled WGS sequence"/>
</dbReference>
<reference evidence="1" key="1">
    <citation type="submission" date="2020-11" db="EMBL/GenBank/DDBJ databases">
        <authorList>
            <consortium name="DOE Joint Genome Institute"/>
            <person name="Ahrendt S."/>
            <person name="Riley R."/>
            <person name="Andreopoulos W."/>
            <person name="LaButti K."/>
            <person name="Pangilinan J."/>
            <person name="Ruiz-duenas F.J."/>
            <person name="Barrasa J.M."/>
            <person name="Sanchez-Garcia M."/>
            <person name="Camarero S."/>
            <person name="Miyauchi S."/>
            <person name="Serrano A."/>
            <person name="Linde D."/>
            <person name="Babiker R."/>
            <person name="Drula E."/>
            <person name="Ayuso-Fernandez I."/>
            <person name="Pacheco R."/>
            <person name="Padilla G."/>
            <person name="Ferreira P."/>
            <person name="Barriuso J."/>
            <person name="Kellner H."/>
            <person name="Castanera R."/>
            <person name="Alfaro M."/>
            <person name="Ramirez L."/>
            <person name="Pisabarro A.G."/>
            <person name="Kuo A."/>
            <person name="Tritt A."/>
            <person name="Lipzen A."/>
            <person name="He G."/>
            <person name="Yan M."/>
            <person name="Ng V."/>
            <person name="Cullen D."/>
            <person name="Martin F."/>
            <person name="Rosso M.-N."/>
            <person name="Henrissat B."/>
            <person name="Hibbett D."/>
            <person name="Martinez A.T."/>
            <person name="Grigoriev I.V."/>
        </authorList>
    </citation>
    <scope>NUCLEOTIDE SEQUENCE</scope>
    <source>
        <strain evidence="1">AH 44721</strain>
    </source>
</reference>
<evidence type="ECO:0000313" key="2">
    <source>
        <dbReference type="Proteomes" id="UP000724874"/>
    </source>
</evidence>
<keyword evidence="2" id="KW-1185">Reference proteome</keyword>
<dbReference type="GO" id="GO:0004672">
    <property type="term" value="F:protein kinase activity"/>
    <property type="evidence" value="ECO:0007669"/>
    <property type="project" value="InterPro"/>
</dbReference>
<dbReference type="PROSITE" id="PS00108">
    <property type="entry name" value="PROTEIN_KINASE_ST"/>
    <property type="match status" value="1"/>
</dbReference>
<comment type="caution">
    <text evidence="1">The sequence shown here is derived from an EMBL/GenBank/DDBJ whole genome shotgun (WGS) entry which is preliminary data.</text>
</comment>
<evidence type="ECO:0008006" key="3">
    <source>
        <dbReference type="Google" id="ProtNLM"/>
    </source>
</evidence>
<dbReference type="EMBL" id="JADNYJ010000141">
    <property type="protein sequence ID" value="KAF8880333.1"/>
    <property type="molecule type" value="Genomic_DNA"/>
</dbReference>
<accession>A0A9P5NBI3</accession>
<sequence>MVNEVLSENLLASASATRTKAYPCPSSSRLPSTSCSDWVTCIHTDLKPENVLICIDDVESIIST</sequence>
<dbReference type="AlphaFoldDB" id="A0A9P5NBI3"/>